<dbReference type="Proteomes" id="UP001519288">
    <property type="component" value="Unassembled WGS sequence"/>
</dbReference>
<protein>
    <submittedName>
        <fullName evidence="4">Serine/threonine-protein kinase</fullName>
        <ecNumber evidence="4">2.7.11.1</ecNumber>
    </submittedName>
</protein>
<proteinExistence type="predicted"/>
<keyword evidence="2" id="KW-0472">Membrane</keyword>
<keyword evidence="2" id="KW-0812">Transmembrane</keyword>
<organism evidence="4 5">
    <name type="scientific">Paenibacillus shirakamiensis</name>
    <dbReference type="NCBI Taxonomy" id="1265935"/>
    <lineage>
        <taxon>Bacteria</taxon>
        <taxon>Bacillati</taxon>
        <taxon>Bacillota</taxon>
        <taxon>Bacilli</taxon>
        <taxon>Bacillales</taxon>
        <taxon>Paenibacillaceae</taxon>
        <taxon>Paenibacillus</taxon>
    </lineage>
</organism>
<dbReference type="InterPro" id="IPR000719">
    <property type="entry name" value="Prot_kinase_dom"/>
</dbReference>
<gene>
    <name evidence="4" type="ORF">J2Z69_003828</name>
</gene>
<dbReference type="PANTHER" id="PTHR44167">
    <property type="entry name" value="OVARIAN-SPECIFIC SERINE/THREONINE-PROTEIN KINASE LOK-RELATED"/>
    <property type="match status" value="1"/>
</dbReference>
<dbReference type="InterPro" id="IPR011009">
    <property type="entry name" value="Kinase-like_dom_sf"/>
</dbReference>
<evidence type="ECO:0000256" key="1">
    <source>
        <dbReference type="PROSITE-ProRule" id="PRU10141"/>
    </source>
</evidence>
<dbReference type="EC" id="2.7.11.1" evidence="4"/>
<keyword evidence="1" id="KW-0067">ATP-binding</keyword>
<feature type="binding site" evidence="1">
    <location>
        <position position="60"/>
    </location>
    <ligand>
        <name>ATP</name>
        <dbReference type="ChEBI" id="CHEBI:30616"/>
    </ligand>
</feature>
<feature type="domain" description="Protein kinase" evidence="3">
    <location>
        <begin position="31"/>
        <end position="307"/>
    </location>
</feature>
<keyword evidence="2" id="KW-1133">Transmembrane helix</keyword>
<keyword evidence="5" id="KW-1185">Reference proteome</keyword>
<dbReference type="InterPro" id="IPR017441">
    <property type="entry name" value="Protein_kinase_ATP_BS"/>
</dbReference>
<feature type="transmembrane region" description="Helical" evidence="2">
    <location>
        <begin position="295"/>
        <end position="316"/>
    </location>
</feature>
<dbReference type="Gene3D" id="1.10.510.10">
    <property type="entry name" value="Transferase(Phosphotransferase) domain 1"/>
    <property type="match status" value="1"/>
</dbReference>
<evidence type="ECO:0000256" key="2">
    <source>
        <dbReference type="SAM" id="Phobius"/>
    </source>
</evidence>
<accession>A0ABS4JLY0</accession>
<reference evidence="4 5" key="1">
    <citation type="submission" date="2021-03" db="EMBL/GenBank/DDBJ databases">
        <title>Genomic Encyclopedia of Type Strains, Phase IV (KMG-IV): sequencing the most valuable type-strain genomes for metagenomic binning, comparative biology and taxonomic classification.</title>
        <authorList>
            <person name="Goeker M."/>
        </authorList>
    </citation>
    <scope>NUCLEOTIDE SEQUENCE [LARGE SCALE GENOMIC DNA]</scope>
    <source>
        <strain evidence="4 5">DSM 26806</strain>
    </source>
</reference>
<dbReference type="SUPFAM" id="SSF56112">
    <property type="entry name" value="Protein kinase-like (PK-like)"/>
    <property type="match status" value="1"/>
</dbReference>
<evidence type="ECO:0000259" key="3">
    <source>
        <dbReference type="PROSITE" id="PS50011"/>
    </source>
</evidence>
<sequence length="318" mass="36589">MKEKDCSVTTLYKPSFPEGTLVIGRWNGRQYVIQKKLGQGANGVVYLVQQVSSRRQYALKMGFDTFDLQSEINVLKALQRQRHKHDAGERDLSYLVEVDDYTQQDREIPFYVMRYVKGEPLSAFLNRRGVQWLDLAGLNLLDQLVRLHKAGWVFGDLKPDNILVSSYGEVELIDYGGVSPIGRSVKQFTEWYDRGFWNAGTRVAEPSYDWFSFSVVCIHMLAESELKKAALQLPQMRSLADLNQIVDQAPRLRPYAKWLKRALNIGFSDTEEACRTWRLLLSRSSVRRPVRSTPGWLKGAFALSVFLLVCAIYLTFRF</sequence>
<comment type="caution">
    <text evidence="4">The sequence shown here is derived from an EMBL/GenBank/DDBJ whole genome shotgun (WGS) entry which is preliminary data.</text>
</comment>
<keyword evidence="4" id="KW-0808">Transferase</keyword>
<dbReference type="PROSITE" id="PS50011">
    <property type="entry name" value="PROTEIN_KINASE_DOM"/>
    <property type="match status" value="1"/>
</dbReference>
<dbReference type="SMART" id="SM00220">
    <property type="entry name" value="S_TKc"/>
    <property type="match status" value="1"/>
</dbReference>
<keyword evidence="1" id="KW-0547">Nucleotide-binding</keyword>
<evidence type="ECO:0000313" key="4">
    <source>
        <dbReference type="EMBL" id="MBP2002719.1"/>
    </source>
</evidence>
<dbReference type="PROSITE" id="PS00107">
    <property type="entry name" value="PROTEIN_KINASE_ATP"/>
    <property type="match status" value="1"/>
</dbReference>
<name>A0ABS4JLY0_9BACL</name>
<dbReference type="PANTHER" id="PTHR44167:SF24">
    <property type="entry name" value="SERINE_THREONINE-PROTEIN KINASE CHK2"/>
    <property type="match status" value="1"/>
</dbReference>
<keyword evidence="4" id="KW-0418">Kinase</keyword>
<dbReference type="Pfam" id="PF00069">
    <property type="entry name" value="Pkinase"/>
    <property type="match status" value="1"/>
</dbReference>
<dbReference type="EMBL" id="JAGGLD010000011">
    <property type="protein sequence ID" value="MBP2002719.1"/>
    <property type="molecule type" value="Genomic_DNA"/>
</dbReference>
<dbReference type="GO" id="GO:0004674">
    <property type="term" value="F:protein serine/threonine kinase activity"/>
    <property type="evidence" value="ECO:0007669"/>
    <property type="project" value="UniProtKB-EC"/>
</dbReference>
<evidence type="ECO:0000313" key="5">
    <source>
        <dbReference type="Proteomes" id="UP001519288"/>
    </source>
</evidence>